<accession>Q0QZG9</accession>
<evidence type="ECO:0000313" key="2">
    <source>
        <dbReference type="Proteomes" id="UP000000909"/>
    </source>
</evidence>
<dbReference type="KEGG" id="vg:4239118"/>
<dbReference type="EMBL" id="DQ149023">
    <property type="protein sequence ID" value="ABA47028.1"/>
    <property type="molecule type" value="Genomic_DNA"/>
</dbReference>
<dbReference type="RefSeq" id="YP_717726.1">
    <property type="nucleotide sequence ID" value="NC_008296.2"/>
</dbReference>
<organism evidence="1 2">
    <name type="scientific">Synechococcus phage syn9</name>
    <dbReference type="NCBI Taxonomy" id="382359"/>
    <lineage>
        <taxon>Viruses</taxon>
        <taxon>Duplodnaviria</taxon>
        <taxon>Heunggongvirae</taxon>
        <taxon>Uroviricota</taxon>
        <taxon>Caudoviricetes</taxon>
        <taxon>Pantevenvirales</taxon>
        <taxon>Kyanoviridae</taxon>
        <taxon>Ormenosvirus</taxon>
        <taxon>Ormenosvirus syn9</taxon>
    </lineage>
</organism>
<protein>
    <submittedName>
        <fullName evidence="1">Gp59</fullName>
    </submittedName>
</protein>
<dbReference type="GeneID" id="4239118"/>
<organismHost>
    <name type="scientific">Synechococcus</name>
    <dbReference type="NCBI Taxonomy" id="1129"/>
</organismHost>
<name>Q0QZG9_BPSYS</name>
<dbReference type="Proteomes" id="UP000000909">
    <property type="component" value="Segment"/>
</dbReference>
<keyword evidence="2" id="KW-1185">Reference proteome</keyword>
<evidence type="ECO:0000313" key="1">
    <source>
        <dbReference type="EMBL" id="ABA47028.1"/>
    </source>
</evidence>
<dbReference type="OrthoDB" id="25774at10239"/>
<reference evidence="1 2" key="1">
    <citation type="journal article" date="2007" name="Environ. Microbiol.">
        <title>Genomic and structural analysis of Syn9, a cyanophage infecting marine Prochlorococcus and Synechococcus.</title>
        <authorList>
            <person name="Weigele P.R."/>
            <person name="Pope W.H."/>
            <person name="Pedulla M.L."/>
            <person name="Houtz J.M."/>
            <person name="Smith A.L."/>
            <person name="Conway J.F."/>
            <person name="King J."/>
            <person name="Hatfull G.F."/>
            <person name="Lawrence J.G."/>
            <person name="Hendrix R.W."/>
        </authorList>
    </citation>
    <scope>NUCLEOTIDE SEQUENCE</scope>
</reference>
<proteinExistence type="predicted"/>
<sequence>MMIGLHSQILDRNEKMILKDALFLYVSDLQKRYYRDKVIETSVYLDKMKEVESIVEKLHLTELYSK</sequence>